<gene>
    <name evidence="5" type="ORF">PILCRDRAFT_759490</name>
</gene>
<dbReference type="Proteomes" id="UP000054166">
    <property type="component" value="Unassembled WGS sequence"/>
</dbReference>
<dbReference type="PANTHER" id="PTHR11129:SF3">
    <property type="entry name" value="PROTEIN PRENYLTRANSFERASE ALPHA SUBUNIT REPEAT-CONTAINING PROTEIN 1"/>
    <property type="match status" value="1"/>
</dbReference>
<sequence>MSSVTQLANILDKIPSSIEILPDESYEFIQQAGSPDAHQAATPFLFIEGNLGVPKKALYRAYVEALVIFASAKKGTFGEGVYSAQAVHTLVASSVVILLANPGHLTALNVRKRLVQRRVLDSKRELELTAALLTSRNCSNQSILWHHRQWLLHRIYGLFDGTMQSSEAQNTLSQIRTSPDGEISSHVLVSREVIDKELSIASRACEIYSRNYFAWTHRHFCMELVMHSLNSIMDPTYLEEMAKLVSDEVIAIRLWIERHISDSSAVHYLVILIERLSAAGLIGILPFAFPHPENRLLPNVNDIAQTGAKDFFSSMSHAMSLLRSYPDHESLWHYFRAISHLADAKGDDIQAFTHSFIYPWACRSLSPSGFDSMRITIYAYRFLVWQAFQVGTSI</sequence>
<dbReference type="GO" id="GO:0005737">
    <property type="term" value="C:cytoplasm"/>
    <property type="evidence" value="ECO:0007669"/>
    <property type="project" value="TreeGrafter"/>
</dbReference>
<dbReference type="PROSITE" id="PS51147">
    <property type="entry name" value="PFTA"/>
    <property type="match status" value="2"/>
</dbReference>
<accession>A0A0C3EEV7</accession>
<evidence type="ECO:0000313" key="5">
    <source>
        <dbReference type="EMBL" id="KIM71170.1"/>
    </source>
</evidence>
<organism evidence="5 6">
    <name type="scientific">Piloderma croceum (strain F 1598)</name>
    <dbReference type="NCBI Taxonomy" id="765440"/>
    <lineage>
        <taxon>Eukaryota</taxon>
        <taxon>Fungi</taxon>
        <taxon>Dikarya</taxon>
        <taxon>Basidiomycota</taxon>
        <taxon>Agaricomycotina</taxon>
        <taxon>Agaricomycetes</taxon>
        <taxon>Agaricomycetidae</taxon>
        <taxon>Atheliales</taxon>
        <taxon>Atheliaceae</taxon>
        <taxon>Piloderma</taxon>
    </lineage>
</organism>
<keyword evidence="6" id="KW-1185">Reference proteome</keyword>
<reference evidence="5 6" key="1">
    <citation type="submission" date="2014-04" db="EMBL/GenBank/DDBJ databases">
        <authorList>
            <consortium name="DOE Joint Genome Institute"/>
            <person name="Kuo A."/>
            <person name="Tarkka M."/>
            <person name="Buscot F."/>
            <person name="Kohler A."/>
            <person name="Nagy L.G."/>
            <person name="Floudas D."/>
            <person name="Copeland A."/>
            <person name="Barry K.W."/>
            <person name="Cichocki N."/>
            <person name="Veneault-Fourrey C."/>
            <person name="LaButti K."/>
            <person name="Lindquist E.A."/>
            <person name="Lipzen A."/>
            <person name="Lundell T."/>
            <person name="Morin E."/>
            <person name="Murat C."/>
            <person name="Sun H."/>
            <person name="Tunlid A."/>
            <person name="Henrissat B."/>
            <person name="Grigoriev I.V."/>
            <person name="Hibbett D.S."/>
            <person name="Martin F."/>
            <person name="Nordberg H.P."/>
            <person name="Cantor M.N."/>
            <person name="Hua S.X."/>
        </authorList>
    </citation>
    <scope>NUCLEOTIDE SEQUENCE [LARGE SCALE GENOMIC DNA]</scope>
    <source>
        <strain evidence="5 6">F 1598</strain>
    </source>
</reference>
<evidence type="ECO:0008006" key="7">
    <source>
        <dbReference type="Google" id="ProtNLM"/>
    </source>
</evidence>
<dbReference type="InParanoid" id="A0A0C3EEV7"/>
<dbReference type="SUPFAM" id="SSF48439">
    <property type="entry name" value="Protein prenylyltransferase"/>
    <property type="match status" value="1"/>
</dbReference>
<keyword evidence="4" id="KW-0677">Repeat</keyword>
<evidence type="ECO:0000256" key="2">
    <source>
        <dbReference type="ARBA" id="ARBA00022602"/>
    </source>
</evidence>
<dbReference type="EMBL" id="KN833435">
    <property type="protein sequence ID" value="KIM71170.1"/>
    <property type="molecule type" value="Genomic_DNA"/>
</dbReference>
<dbReference type="AlphaFoldDB" id="A0A0C3EEV7"/>
<dbReference type="Pfam" id="PF01239">
    <property type="entry name" value="PPTA"/>
    <property type="match status" value="1"/>
</dbReference>
<evidence type="ECO:0000256" key="3">
    <source>
        <dbReference type="ARBA" id="ARBA00022679"/>
    </source>
</evidence>
<dbReference type="InterPro" id="IPR002088">
    <property type="entry name" value="Prenyl_trans_a"/>
</dbReference>
<proteinExistence type="inferred from homology"/>
<evidence type="ECO:0000313" key="6">
    <source>
        <dbReference type="Proteomes" id="UP000054166"/>
    </source>
</evidence>
<keyword evidence="2" id="KW-0637">Prenyltransferase</keyword>
<dbReference type="GO" id="GO:0008318">
    <property type="term" value="F:protein prenyltransferase activity"/>
    <property type="evidence" value="ECO:0007669"/>
    <property type="project" value="InterPro"/>
</dbReference>
<reference evidence="6" key="2">
    <citation type="submission" date="2015-01" db="EMBL/GenBank/DDBJ databases">
        <title>Evolutionary Origins and Diversification of the Mycorrhizal Mutualists.</title>
        <authorList>
            <consortium name="DOE Joint Genome Institute"/>
            <consortium name="Mycorrhizal Genomics Consortium"/>
            <person name="Kohler A."/>
            <person name="Kuo A."/>
            <person name="Nagy L.G."/>
            <person name="Floudas D."/>
            <person name="Copeland A."/>
            <person name="Barry K.W."/>
            <person name="Cichocki N."/>
            <person name="Veneault-Fourrey C."/>
            <person name="LaButti K."/>
            <person name="Lindquist E.A."/>
            <person name="Lipzen A."/>
            <person name="Lundell T."/>
            <person name="Morin E."/>
            <person name="Murat C."/>
            <person name="Riley R."/>
            <person name="Ohm R."/>
            <person name="Sun H."/>
            <person name="Tunlid A."/>
            <person name="Henrissat B."/>
            <person name="Grigoriev I.V."/>
            <person name="Hibbett D.S."/>
            <person name="Martin F."/>
        </authorList>
    </citation>
    <scope>NUCLEOTIDE SEQUENCE [LARGE SCALE GENOMIC DNA]</scope>
    <source>
        <strain evidence="6">F 1598</strain>
    </source>
</reference>
<evidence type="ECO:0000256" key="4">
    <source>
        <dbReference type="ARBA" id="ARBA00022737"/>
    </source>
</evidence>
<dbReference type="HOGENOM" id="CLU_066043_0_0_1"/>
<protein>
    <recommendedName>
        <fullName evidence="7">Protein prenylyltransferase</fullName>
    </recommendedName>
</protein>
<dbReference type="OrthoDB" id="1924260at2759"/>
<dbReference type="PANTHER" id="PTHR11129">
    <property type="entry name" value="PROTEIN FARNESYLTRANSFERASE ALPHA SUBUNIT/RAB GERANYLGERANYL TRANSFERASE ALPHA SUBUNIT"/>
    <property type="match status" value="1"/>
</dbReference>
<keyword evidence="3" id="KW-0808">Transferase</keyword>
<evidence type="ECO:0000256" key="1">
    <source>
        <dbReference type="ARBA" id="ARBA00006734"/>
    </source>
</evidence>
<dbReference type="Gene3D" id="1.25.40.120">
    <property type="entry name" value="Protein prenylyltransferase"/>
    <property type="match status" value="1"/>
</dbReference>
<comment type="similarity">
    <text evidence="1">Belongs to the protein prenyltransferase subunit alpha family.</text>
</comment>
<name>A0A0C3EEV7_PILCF</name>